<dbReference type="AlphaFoldDB" id="A0A0K0FFQ2"/>
<sequence>MASIGQVVAFGNIMDDLLCVEDMFLVCLSSQKVETISNNFSLNLIKTLLRFLSDQVRTLMAQLERPCKDRIQISIYYTDFMKYFYLPVKGILKFNVEETNTNIKSDIAKQFVKTVKEVYRHHNELTGLELVSVCLFMDANKIVRFIRKFYKHDIYFSRLSKYSNIFRFLLQETLDDINCPDFDIPDLAHTDDINSFICYSIFLWRQPLLD</sequence>
<name>A0A0K0FFQ2_STRVS</name>
<protein>
    <submittedName>
        <fullName evidence="2">Vacuolar protein sorting-associated protein 52 homolog</fullName>
    </submittedName>
</protein>
<reference evidence="1" key="1">
    <citation type="submission" date="2014-07" db="EMBL/GenBank/DDBJ databases">
        <authorList>
            <person name="Martin A.A"/>
            <person name="De Silva N."/>
        </authorList>
    </citation>
    <scope>NUCLEOTIDE SEQUENCE</scope>
</reference>
<dbReference type="WBParaSite" id="SVE_0769700.1">
    <property type="protein sequence ID" value="SVE_0769700.1"/>
    <property type="gene ID" value="SVE_0769700"/>
</dbReference>
<proteinExistence type="predicted"/>
<evidence type="ECO:0000313" key="2">
    <source>
        <dbReference type="WBParaSite" id="SVE_0769700.1"/>
    </source>
</evidence>
<dbReference type="Proteomes" id="UP000035680">
    <property type="component" value="Unassembled WGS sequence"/>
</dbReference>
<reference evidence="2" key="2">
    <citation type="submission" date="2015-08" db="UniProtKB">
        <authorList>
            <consortium name="WormBaseParasite"/>
        </authorList>
    </citation>
    <scope>IDENTIFICATION</scope>
</reference>
<organism evidence="1 2">
    <name type="scientific">Strongyloides venezuelensis</name>
    <name type="common">Threadworm</name>
    <dbReference type="NCBI Taxonomy" id="75913"/>
    <lineage>
        <taxon>Eukaryota</taxon>
        <taxon>Metazoa</taxon>
        <taxon>Ecdysozoa</taxon>
        <taxon>Nematoda</taxon>
        <taxon>Chromadorea</taxon>
        <taxon>Rhabditida</taxon>
        <taxon>Tylenchina</taxon>
        <taxon>Panagrolaimomorpha</taxon>
        <taxon>Strongyloidoidea</taxon>
        <taxon>Strongyloididae</taxon>
        <taxon>Strongyloides</taxon>
    </lineage>
</organism>
<evidence type="ECO:0000313" key="1">
    <source>
        <dbReference type="Proteomes" id="UP000035680"/>
    </source>
</evidence>
<keyword evidence="1" id="KW-1185">Reference proteome</keyword>
<accession>A0A0K0FFQ2</accession>